<proteinExistence type="predicted"/>
<accession>F4RIH3</accession>
<dbReference type="eggNOG" id="KOG0368">
    <property type="taxonomic scope" value="Eukaryota"/>
</dbReference>
<dbReference type="Gene3D" id="3.30.470.20">
    <property type="entry name" value="ATP-grasp fold, B domain"/>
    <property type="match status" value="1"/>
</dbReference>
<feature type="domain" description="Carbamoyl phosphate synthase ATP-binding" evidence="1">
    <location>
        <begin position="83"/>
        <end position="128"/>
    </location>
</feature>
<dbReference type="InParanoid" id="F4RIH3"/>
<dbReference type="EMBL" id="GL883103">
    <property type="protein sequence ID" value="EGG07565.1"/>
    <property type="molecule type" value="Genomic_DNA"/>
</dbReference>
<name>F4RIH3_MELLP</name>
<dbReference type="Pfam" id="PF02786">
    <property type="entry name" value="CPSase_L_D2"/>
    <property type="match status" value="2"/>
</dbReference>
<feature type="domain" description="Carbamoyl phosphate synthase ATP-binding" evidence="1">
    <location>
        <begin position="28"/>
        <end position="79"/>
    </location>
</feature>
<dbReference type="SUPFAM" id="SSF56059">
    <property type="entry name" value="Glutathione synthetase ATP-binding domain-like"/>
    <property type="match status" value="1"/>
</dbReference>
<dbReference type="OrthoDB" id="14612at2759"/>
<dbReference type="InterPro" id="IPR005479">
    <property type="entry name" value="CPAse_ATP-bd"/>
</dbReference>
<dbReference type="RefSeq" id="XP_007408897.1">
    <property type="nucleotide sequence ID" value="XM_007408835.1"/>
</dbReference>
<reference evidence="3" key="1">
    <citation type="journal article" date="2011" name="Proc. Natl. Acad. Sci. U.S.A.">
        <title>Obligate biotrophy features unraveled by the genomic analysis of rust fungi.</title>
        <authorList>
            <person name="Duplessis S."/>
            <person name="Cuomo C.A."/>
            <person name="Lin Y.-C."/>
            <person name="Aerts A."/>
            <person name="Tisserant E."/>
            <person name="Veneault-Fourrey C."/>
            <person name="Joly D.L."/>
            <person name="Hacquard S."/>
            <person name="Amselem J."/>
            <person name="Cantarel B.L."/>
            <person name="Chiu R."/>
            <person name="Coutinho P.M."/>
            <person name="Feau N."/>
            <person name="Field M."/>
            <person name="Frey P."/>
            <person name="Gelhaye E."/>
            <person name="Goldberg J."/>
            <person name="Grabherr M.G."/>
            <person name="Kodira C.D."/>
            <person name="Kohler A."/>
            <person name="Kuees U."/>
            <person name="Lindquist E.A."/>
            <person name="Lucas S.M."/>
            <person name="Mago R."/>
            <person name="Mauceli E."/>
            <person name="Morin E."/>
            <person name="Murat C."/>
            <person name="Pangilinan J.L."/>
            <person name="Park R."/>
            <person name="Pearson M."/>
            <person name="Quesneville H."/>
            <person name="Rouhier N."/>
            <person name="Sakthikumar S."/>
            <person name="Salamov A.A."/>
            <person name="Schmutz J."/>
            <person name="Selles B."/>
            <person name="Shapiro H."/>
            <person name="Tanguay P."/>
            <person name="Tuskan G.A."/>
            <person name="Henrissat B."/>
            <person name="Van de Peer Y."/>
            <person name="Rouze P."/>
            <person name="Ellis J.G."/>
            <person name="Dodds P.N."/>
            <person name="Schein J.E."/>
            <person name="Zhong S."/>
            <person name="Hamelin R.C."/>
            <person name="Grigoriev I.V."/>
            <person name="Szabo L.J."/>
            <person name="Martin F."/>
        </authorList>
    </citation>
    <scope>NUCLEOTIDE SEQUENCE [LARGE SCALE GENOMIC DNA]</scope>
    <source>
        <strain evidence="3">98AG31 / pathotype 3-4-7</strain>
    </source>
</reference>
<evidence type="ECO:0000313" key="3">
    <source>
        <dbReference type="Proteomes" id="UP000001072"/>
    </source>
</evidence>
<dbReference type="GO" id="GO:0003989">
    <property type="term" value="F:acetyl-CoA carboxylase activity"/>
    <property type="evidence" value="ECO:0007669"/>
    <property type="project" value="InterPro"/>
</dbReference>
<dbReference type="PANTHER" id="PTHR45728:SF3">
    <property type="entry name" value="ACETYL-COA CARBOXYLASE"/>
    <property type="match status" value="1"/>
</dbReference>
<evidence type="ECO:0000313" key="2">
    <source>
        <dbReference type="EMBL" id="EGG07565.1"/>
    </source>
</evidence>
<dbReference type="GO" id="GO:0006633">
    <property type="term" value="P:fatty acid biosynthetic process"/>
    <property type="evidence" value="ECO:0007669"/>
    <property type="project" value="TreeGrafter"/>
</dbReference>
<dbReference type="Proteomes" id="UP000001072">
    <property type="component" value="Unassembled WGS sequence"/>
</dbReference>
<dbReference type="HOGENOM" id="CLU_1326641_0_0_1"/>
<dbReference type="KEGG" id="mlr:MELLADRAFT_85378"/>
<keyword evidence="3" id="KW-1185">Reference proteome</keyword>
<sequence length="207" mass="22825">MIIVAGGQPDSVFNSSDDLVKLAGAACHLEVQVLVDQYGNAISLFGRDCSVQRHHQKIIEDAPVTIAPTDTFEQMEKAASLYKASTDNFYFLELKPHLQVKHPTTEMVSGVNLPAAQLQIAMGIPLHQIRYISTLHVVAVRAENSGQAFKPSSGKLQRLNFSSEMNVWGYFSVGTAGGLHEFADSQVKFFGIHKKTNQKIRLKSQKL</sequence>
<evidence type="ECO:0000259" key="1">
    <source>
        <dbReference type="Pfam" id="PF02786"/>
    </source>
</evidence>
<dbReference type="InterPro" id="IPR049076">
    <property type="entry name" value="ACCA"/>
</dbReference>
<protein>
    <recommendedName>
        <fullName evidence="1">Carbamoyl phosphate synthase ATP-binding domain-containing protein</fullName>
    </recommendedName>
</protein>
<dbReference type="STRING" id="747676.F4RIH3"/>
<organism evidence="3">
    <name type="scientific">Melampsora larici-populina (strain 98AG31 / pathotype 3-4-7)</name>
    <name type="common">Poplar leaf rust fungus</name>
    <dbReference type="NCBI Taxonomy" id="747676"/>
    <lineage>
        <taxon>Eukaryota</taxon>
        <taxon>Fungi</taxon>
        <taxon>Dikarya</taxon>
        <taxon>Basidiomycota</taxon>
        <taxon>Pucciniomycotina</taxon>
        <taxon>Pucciniomycetes</taxon>
        <taxon>Pucciniales</taxon>
        <taxon>Melampsoraceae</taxon>
        <taxon>Melampsora</taxon>
    </lineage>
</organism>
<dbReference type="GO" id="GO:0005524">
    <property type="term" value="F:ATP binding"/>
    <property type="evidence" value="ECO:0007669"/>
    <property type="project" value="InterPro"/>
</dbReference>
<dbReference type="GO" id="GO:0005739">
    <property type="term" value="C:mitochondrion"/>
    <property type="evidence" value="ECO:0007669"/>
    <property type="project" value="TreeGrafter"/>
</dbReference>
<dbReference type="PANTHER" id="PTHR45728">
    <property type="entry name" value="ACETYL-COA CARBOXYLASE, ISOFORM A"/>
    <property type="match status" value="1"/>
</dbReference>
<dbReference type="GeneID" id="18933823"/>
<gene>
    <name evidence="2" type="ORF">MELLADRAFT_85378</name>
</gene>
<dbReference type="AlphaFoldDB" id="F4RIH3"/>
<dbReference type="VEuPathDB" id="FungiDB:MELLADRAFT_85378"/>